<evidence type="ECO:0000313" key="3">
    <source>
        <dbReference type="Proteomes" id="UP000007305"/>
    </source>
</evidence>
<sequence length="70" mass="6971">MAAASAAALRGLVVVLAVLSVSTWGAVATINVKDTCSFTAHPNLCEKAMTKLMGQNGVPTSAPAAPETSA</sequence>
<dbReference type="Proteomes" id="UP000007305">
    <property type="component" value="Chromosome 1"/>
</dbReference>
<feature type="signal peptide" evidence="1">
    <location>
        <begin position="1"/>
        <end position="28"/>
    </location>
</feature>
<organism evidence="2 3">
    <name type="scientific">Zea mays</name>
    <name type="common">Maize</name>
    <dbReference type="NCBI Taxonomy" id="4577"/>
    <lineage>
        <taxon>Eukaryota</taxon>
        <taxon>Viridiplantae</taxon>
        <taxon>Streptophyta</taxon>
        <taxon>Embryophyta</taxon>
        <taxon>Tracheophyta</taxon>
        <taxon>Spermatophyta</taxon>
        <taxon>Magnoliopsida</taxon>
        <taxon>Liliopsida</taxon>
        <taxon>Poales</taxon>
        <taxon>Poaceae</taxon>
        <taxon>PACMAD clade</taxon>
        <taxon>Panicoideae</taxon>
        <taxon>Andropogonodae</taxon>
        <taxon>Andropogoneae</taxon>
        <taxon>Tripsacinae</taxon>
        <taxon>Zea</taxon>
    </lineage>
</organism>
<protein>
    <submittedName>
        <fullName evidence="2">Uncharacterized protein</fullName>
    </submittedName>
</protein>
<reference evidence="2" key="2">
    <citation type="submission" date="2019-07" db="EMBL/GenBank/DDBJ databases">
        <authorList>
            <person name="Seetharam A."/>
            <person name="Woodhouse M."/>
            <person name="Cannon E."/>
        </authorList>
    </citation>
    <scope>NUCLEOTIDE SEQUENCE [LARGE SCALE GENOMIC DNA]</scope>
    <source>
        <strain evidence="2">cv. B73</strain>
    </source>
</reference>
<feature type="chain" id="PRO_5032318966" evidence="1">
    <location>
        <begin position="29"/>
        <end position="70"/>
    </location>
</feature>
<keyword evidence="1" id="KW-0732">Signal</keyword>
<evidence type="ECO:0000313" key="2">
    <source>
        <dbReference type="EnsemblPlants" id="Zm00001eb063570_P001"/>
    </source>
</evidence>
<evidence type="ECO:0000256" key="1">
    <source>
        <dbReference type="SAM" id="SignalP"/>
    </source>
</evidence>
<dbReference type="InParanoid" id="A0A804M6U5"/>
<keyword evidence="3" id="KW-1185">Reference proteome</keyword>
<reference evidence="3" key="1">
    <citation type="submission" date="2015-12" db="EMBL/GenBank/DDBJ databases">
        <title>Update maize B73 reference genome by single molecule sequencing technologies.</title>
        <authorList>
            <consortium name="Maize Genome Sequencing Project"/>
            <person name="Ware D."/>
        </authorList>
    </citation>
    <scope>NUCLEOTIDE SEQUENCE [LARGE SCALE GENOMIC DNA]</scope>
    <source>
        <strain evidence="3">cv. B73</strain>
    </source>
</reference>
<accession>A0A804M6U5</accession>
<proteinExistence type="evidence at protein level"/>
<reference evidence="2" key="3">
    <citation type="submission" date="2021-05" db="UniProtKB">
        <authorList>
            <consortium name="EnsemblPlants"/>
        </authorList>
    </citation>
    <scope>IDENTIFICATION</scope>
    <source>
        <strain evidence="2">cv. B73</strain>
    </source>
</reference>
<evidence type="ECO:0007829" key="4">
    <source>
        <dbReference type="PeptideAtlas" id="A0A804M6U5"/>
    </source>
</evidence>
<dbReference type="Gramene" id="Zm00001eb063570_T001">
    <property type="protein sequence ID" value="Zm00001eb063570_P001"/>
    <property type="gene ID" value="Zm00001eb063570"/>
</dbReference>
<dbReference type="EnsemblPlants" id="Zm00001eb063570_T001">
    <property type="protein sequence ID" value="Zm00001eb063570_P001"/>
    <property type="gene ID" value="Zm00001eb063570"/>
</dbReference>
<name>A0A804M6U5_MAIZE</name>
<keyword evidence="4" id="KW-1267">Proteomics identification</keyword>
<dbReference type="AlphaFoldDB" id="A0A804M6U5"/>